<feature type="transmembrane region" description="Helical" evidence="1">
    <location>
        <begin position="153"/>
        <end position="174"/>
    </location>
</feature>
<organism evidence="3 4">
    <name type="scientific">Lachnoclostridium phocaeense</name>
    <dbReference type="NCBI Taxonomy" id="1871021"/>
    <lineage>
        <taxon>Bacteria</taxon>
        <taxon>Bacillati</taxon>
        <taxon>Bacillota</taxon>
        <taxon>Clostridia</taxon>
        <taxon>Lachnospirales</taxon>
        <taxon>Lachnospiraceae</taxon>
    </lineage>
</organism>
<evidence type="ECO:0000313" key="4">
    <source>
        <dbReference type="Proteomes" id="UP000769156"/>
    </source>
</evidence>
<feature type="transmembrane region" description="Helical" evidence="1">
    <location>
        <begin position="237"/>
        <end position="263"/>
    </location>
</feature>
<dbReference type="InterPro" id="IPR003675">
    <property type="entry name" value="Rce1/LyrA-like_dom"/>
</dbReference>
<keyword evidence="3" id="KW-0378">Hydrolase</keyword>
<dbReference type="EMBL" id="DYVY01000107">
    <property type="protein sequence ID" value="HJF94483.1"/>
    <property type="molecule type" value="Genomic_DNA"/>
</dbReference>
<dbReference type="OrthoDB" id="2035856at2"/>
<dbReference type="Proteomes" id="UP000769156">
    <property type="component" value="Unassembled WGS sequence"/>
</dbReference>
<accession>A0A921I1A0</accession>
<feature type="transmembrane region" description="Helical" evidence="1">
    <location>
        <begin position="113"/>
        <end position="133"/>
    </location>
</feature>
<name>A0A921I1A0_9FIRM</name>
<dbReference type="PANTHER" id="PTHR43592">
    <property type="entry name" value="CAAX AMINO TERMINAL PROTEASE"/>
    <property type="match status" value="1"/>
</dbReference>
<feature type="transmembrane region" description="Helical" evidence="1">
    <location>
        <begin position="78"/>
        <end position="98"/>
    </location>
</feature>
<dbReference type="GO" id="GO:0004175">
    <property type="term" value="F:endopeptidase activity"/>
    <property type="evidence" value="ECO:0007669"/>
    <property type="project" value="UniProtKB-ARBA"/>
</dbReference>
<dbReference type="PANTHER" id="PTHR43592:SF15">
    <property type="entry name" value="CAAX AMINO TERMINAL PROTEASE FAMILY PROTEIN"/>
    <property type="match status" value="1"/>
</dbReference>
<feature type="transmembrane region" description="Helical" evidence="1">
    <location>
        <begin position="39"/>
        <end position="58"/>
    </location>
</feature>
<evidence type="ECO:0000313" key="3">
    <source>
        <dbReference type="EMBL" id="HJF94483.1"/>
    </source>
</evidence>
<dbReference type="Pfam" id="PF02517">
    <property type="entry name" value="Rce1-like"/>
    <property type="match status" value="1"/>
</dbReference>
<keyword evidence="1" id="KW-0472">Membrane</keyword>
<keyword evidence="3" id="KW-0645">Protease</keyword>
<feature type="transmembrane region" description="Helical" evidence="1">
    <location>
        <begin position="194"/>
        <end position="217"/>
    </location>
</feature>
<keyword evidence="1" id="KW-1133">Transmembrane helix</keyword>
<feature type="transmembrane region" description="Helical" evidence="1">
    <location>
        <begin position="12"/>
        <end position="33"/>
    </location>
</feature>
<gene>
    <name evidence="3" type="ORF">K8V82_06795</name>
</gene>
<keyword evidence="3" id="KW-0482">Metalloprotease</keyword>
<dbReference type="GO" id="GO:0008237">
    <property type="term" value="F:metallopeptidase activity"/>
    <property type="evidence" value="ECO:0007669"/>
    <property type="project" value="UniProtKB-KW"/>
</dbReference>
<reference evidence="3" key="2">
    <citation type="submission" date="2021-09" db="EMBL/GenBank/DDBJ databases">
        <authorList>
            <person name="Gilroy R."/>
        </authorList>
    </citation>
    <scope>NUCLEOTIDE SEQUENCE</scope>
    <source>
        <strain evidence="3">ChiSjej5B23-16112</strain>
    </source>
</reference>
<proteinExistence type="predicted"/>
<keyword evidence="1" id="KW-0812">Transmembrane</keyword>
<feature type="transmembrane region" description="Helical" evidence="1">
    <location>
        <begin position="283"/>
        <end position="307"/>
    </location>
</feature>
<evidence type="ECO:0000259" key="2">
    <source>
        <dbReference type="Pfam" id="PF02517"/>
    </source>
</evidence>
<protein>
    <submittedName>
        <fullName evidence="3">CPBP family intramembrane metalloprotease</fullName>
    </submittedName>
</protein>
<dbReference type="RefSeq" id="WP_076780607.1">
    <property type="nucleotide sequence ID" value="NZ_CAUGIN010000019.1"/>
</dbReference>
<dbReference type="AlphaFoldDB" id="A0A921I1A0"/>
<comment type="caution">
    <text evidence="3">The sequence shown here is derived from an EMBL/GenBank/DDBJ whole genome shotgun (WGS) entry which is preliminary data.</text>
</comment>
<evidence type="ECO:0000256" key="1">
    <source>
        <dbReference type="SAM" id="Phobius"/>
    </source>
</evidence>
<dbReference type="GO" id="GO:0080120">
    <property type="term" value="P:CAAX-box protein maturation"/>
    <property type="evidence" value="ECO:0007669"/>
    <property type="project" value="UniProtKB-ARBA"/>
</dbReference>
<reference evidence="3" key="1">
    <citation type="journal article" date="2021" name="PeerJ">
        <title>Extensive microbial diversity within the chicken gut microbiome revealed by metagenomics and culture.</title>
        <authorList>
            <person name="Gilroy R."/>
            <person name="Ravi A."/>
            <person name="Getino M."/>
            <person name="Pursley I."/>
            <person name="Horton D.L."/>
            <person name="Alikhan N.F."/>
            <person name="Baker D."/>
            <person name="Gharbi K."/>
            <person name="Hall N."/>
            <person name="Watson M."/>
            <person name="Adriaenssens E.M."/>
            <person name="Foster-Nyarko E."/>
            <person name="Jarju S."/>
            <person name="Secka A."/>
            <person name="Antonio M."/>
            <person name="Oren A."/>
            <person name="Chaudhuri R.R."/>
            <person name="La Ragione R."/>
            <person name="Hildebrand F."/>
            <person name="Pallen M.J."/>
        </authorList>
    </citation>
    <scope>NUCLEOTIDE SEQUENCE</scope>
    <source>
        <strain evidence="3">ChiSjej5B23-16112</strain>
    </source>
</reference>
<sequence length="315" mass="34601">MEKKNLKPWMAVVFVLAFALDIFVLSGFLGMWFGVWGTLLHEIILAVLAVLLAALFRADLKRVFPFKWPRASKVAGTLILWLGTFLAAMAVTMLVSYFFPEEVLGASQGVQDIVVSVPVLLSLFLVALTPAICEEMAFRGGFLACLRGMKSKWAGILIVAAVFGAFHGSIWRFIPTAILGVALGYLLVETDNLFYSMLFHFVNNAVPVLLLGLLSFLPEQGGAGEMEAVQTAMSSHLPLFSVAVYMIYACGAPFLIYVGNYLIHRGQPGYEKGLFPREKKKTLLALLGVSAYILVIGVIMCIVSFGAMMRYMMPY</sequence>
<feature type="domain" description="CAAX prenyl protease 2/Lysostaphin resistance protein A-like" evidence="2">
    <location>
        <begin position="119"/>
        <end position="206"/>
    </location>
</feature>